<dbReference type="GO" id="GO:0016746">
    <property type="term" value="F:acyltransferase activity"/>
    <property type="evidence" value="ECO:0007669"/>
    <property type="project" value="InterPro"/>
</dbReference>
<dbReference type="AlphaFoldDB" id="A0AAN4YEU9"/>
<dbReference type="Proteomes" id="UP001165205">
    <property type="component" value="Unassembled WGS sequence"/>
</dbReference>
<organism evidence="1 2">
    <name type="scientific">Aspergillus oryzae</name>
    <name type="common">Yellow koji mold</name>
    <dbReference type="NCBI Taxonomy" id="5062"/>
    <lineage>
        <taxon>Eukaryota</taxon>
        <taxon>Fungi</taxon>
        <taxon>Dikarya</taxon>
        <taxon>Ascomycota</taxon>
        <taxon>Pezizomycotina</taxon>
        <taxon>Eurotiomycetes</taxon>
        <taxon>Eurotiomycetidae</taxon>
        <taxon>Eurotiales</taxon>
        <taxon>Aspergillaceae</taxon>
        <taxon>Aspergillus</taxon>
        <taxon>Aspergillus subgen. Circumdati</taxon>
    </lineage>
</organism>
<proteinExistence type="predicted"/>
<evidence type="ECO:0000313" key="1">
    <source>
        <dbReference type="EMBL" id="GMG29132.1"/>
    </source>
</evidence>
<evidence type="ECO:0000313" key="2">
    <source>
        <dbReference type="Proteomes" id="UP001165205"/>
    </source>
</evidence>
<dbReference type="Gene3D" id="3.40.47.10">
    <property type="match status" value="1"/>
</dbReference>
<name>A0AAN4YEU9_ASPOZ</name>
<comment type="caution">
    <text evidence="1">The sequence shown here is derived from an EMBL/GenBank/DDBJ whole genome shotgun (WGS) entry which is preliminary data.</text>
</comment>
<protein>
    <submittedName>
        <fullName evidence="1">Unnamed protein product</fullName>
    </submittedName>
</protein>
<gene>
    <name evidence="1" type="ORF">Aory04_000543100</name>
</gene>
<reference evidence="1" key="1">
    <citation type="submission" date="2023-04" db="EMBL/GenBank/DDBJ databases">
        <title>Aspergillus oryzae NBRC 4228.</title>
        <authorList>
            <person name="Ichikawa N."/>
            <person name="Sato H."/>
            <person name="Tonouchi N."/>
        </authorList>
    </citation>
    <scope>NUCLEOTIDE SEQUENCE</scope>
    <source>
        <strain evidence="1">NBRC 4228</strain>
    </source>
</reference>
<dbReference type="EMBL" id="BSYA01000053">
    <property type="protein sequence ID" value="GMG29132.1"/>
    <property type="molecule type" value="Genomic_DNA"/>
</dbReference>
<accession>A0AAN4YEU9</accession>
<dbReference type="InterPro" id="IPR016039">
    <property type="entry name" value="Thiolase-like"/>
</dbReference>
<sequence>MVRQLRRGQGQNGLILANGGILTYQHAICLSSRPPSNGIMYPNVQNAHQVAIEVPIPRVTHVAEGDAVIEVSRSINYSMQYPGTNQRNLTPDVHG</sequence>